<reference evidence="3 4" key="1">
    <citation type="submission" date="2013-09" db="EMBL/GenBank/DDBJ databases">
        <title>Corchorus capsularis genome sequencing.</title>
        <authorList>
            <person name="Alam M."/>
            <person name="Haque M.S."/>
            <person name="Islam M.S."/>
            <person name="Emdad E.M."/>
            <person name="Islam M.M."/>
            <person name="Ahmed B."/>
            <person name="Halim A."/>
            <person name="Hossen Q.M.M."/>
            <person name="Hossain M.Z."/>
            <person name="Ahmed R."/>
            <person name="Khan M.M."/>
            <person name="Islam R."/>
            <person name="Rashid M.M."/>
            <person name="Khan S.A."/>
            <person name="Rahman M.S."/>
            <person name="Alam M."/>
        </authorList>
    </citation>
    <scope>NUCLEOTIDE SEQUENCE [LARGE SCALE GENOMIC DNA]</scope>
    <source>
        <strain evidence="4">cv. CVL-1</strain>
        <tissue evidence="3">Whole seedling</tissue>
    </source>
</reference>
<dbReference type="Pfam" id="PF13968">
    <property type="entry name" value="DUF4220"/>
    <property type="match status" value="1"/>
</dbReference>
<feature type="transmembrane region" description="Helical" evidence="1">
    <location>
        <begin position="65"/>
        <end position="85"/>
    </location>
</feature>
<evidence type="ECO:0000313" key="3">
    <source>
        <dbReference type="EMBL" id="OMO70660.1"/>
    </source>
</evidence>
<accession>A0A1R3HK22</accession>
<dbReference type="Pfam" id="PF04578">
    <property type="entry name" value="DUF594"/>
    <property type="match status" value="1"/>
</dbReference>
<dbReference type="Gramene" id="OMO70660">
    <property type="protein sequence ID" value="OMO70660"/>
    <property type="gene ID" value="CCACVL1_18716"/>
</dbReference>
<dbReference type="InterPro" id="IPR007658">
    <property type="entry name" value="DUF594"/>
</dbReference>
<protein>
    <recommendedName>
        <fullName evidence="2">DUF4220 domain-containing protein</fullName>
    </recommendedName>
</protein>
<keyword evidence="1" id="KW-0812">Transmembrane</keyword>
<dbReference type="InterPro" id="IPR025315">
    <property type="entry name" value="DUF4220"/>
</dbReference>
<evidence type="ECO:0000313" key="4">
    <source>
        <dbReference type="Proteomes" id="UP000188268"/>
    </source>
</evidence>
<evidence type="ECO:0000259" key="2">
    <source>
        <dbReference type="Pfam" id="PF13968"/>
    </source>
</evidence>
<dbReference type="PANTHER" id="PTHR31325">
    <property type="entry name" value="OS01G0798800 PROTEIN-RELATED"/>
    <property type="match status" value="1"/>
</dbReference>
<sequence length="439" mass="50477">MYRSQGLGQAEQDIDLIIYKELSGIFSLDESMTAKEAFKMVDAELDFLFDILYTKTMILQIQFGFILRFIYFLSSTGALVAFSYANTCQQNHSKLEVSITYLLLLEASFADSIAAVSHLLSNWTMQWLTTPTTWQHLPKFLRKQIAWCLNLKMPMQGQGVKFMGQHSFLNYCLKAKVNKFNAAINNNMVTTRRILKVFWNIQQHAWVDVNPSWAQVDPDLKDLILSRLQQKCKKYQQQGFKFSLLPHLAKKGASDVLKDKGKLFLQTEVRPRLCTTTSALLRAHITEPKYGPGIPDVINIHDELQWSINNGISKLRYKDTCFEAMELFAREMETNSKDLTEVATTLLTLDVEARTFLFEEHGQAGKSVFFKGCELAKQLQSFVVNARWDAEELWEMINCVWTEMLFSAAYDCDWKEHAFQLGQGGECSVMWPSSWHILA</sequence>
<keyword evidence="1" id="KW-1133">Transmembrane helix</keyword>
<name>A0A1R3HK22_COCAP</name>
<organism evidence="3 4">
    <name type="scientific">Corchorus capsularis</name>
    <name type="common">Jute</name>
    <dbReference type="NCBI Taxonomy" id="210143"/>
    <lineage>
        <taxon>Eukaryota</taxon>
        <taxon>Viridiplantae</taxon>
        <taxon>Streptophyta</taxon>
        <taxon>Embryophyta</taxon>
        <taxon>Tracheophyta</taxon>
        <taxon>Spermatophyta</taxon>
        <taxon>Magnoliopsida</taxon>
        <taxon>eudicotyledons</taxon>
        <taxon>Gunneridae</taxon>
        <taxon>Pentapetalae</taxon>
        <taxon>rosids</taxon>
        <taxon>malvids</taxon>
        <taxon>Malvales</taxon>
        <taxon>Malvaceae</taxon>
        <taxon>Grewioideae</taxon>
        <taxon>Apeibeae</taxon>
        <taxon>Corchorus</taxon>
    </lineage>
</organism>
<keyword evidence="4" id="KW-1185">Reference proteome</keyword>
<proteinExistence type="predicted"/>
<dbReference type="OrthoDB" id="10477753at2759"/>
<gene>
    <name evidence="3" type="ORF">CCACVL1_18716</name>
</gene>
<dbReference type="EMBL" id="AWWV01011778">
    <property type="protein sequence ID" value="OMO70660.1"/>
    <property type="molecule type" value="Genomic_DNA"/>
</dbReference>
<dbReference type="Proteomes" id="UP000188268">
    <property type="component" value="Unassembled WGS sequence"/>
</dbReference>
<evidence type="ECO:0000256" key="1">
    <source>
        <dbReference type="SAM" id="Phobius"/>
    </source>
</evidence>
<dbReference type="AlphaFoldDB" id="A0A1R3HK22"/>
<feature type="domain" description="DUF4220" evidence="2">
    <location>
        <begin position="27"/>
        <end position="171"/>
    </location>
</feature>
<dbReference type="STRING" id="210143.A0A1R3HK22"/>
<comment type="caution">
    <text evidence="3">The sequence shown here is derived from an EMBL/GenBank/DDBJ whole genome shotgun (WGS) entry which is preliminary data.</text>
</comment>
<keyword evidence="1" id="KW-0472">Membrane</keyword>